<dbReference type="InterPro" id="IPR048369">
    <property type="entry name" value="COG6_C"/>
</dbReference>
<keyword evidence="7 10" id="KW-0472">Membrane</keyword>
<dbReference type="InterPro" id="IPR010490">
    <property type="entry name" value="COG6"/>
</dbReference>
<dbReference type="Pfam" id="PF20653">
    <property type="entry name" value="COG6_C"/>
    <property type="match status" value="1"/>
</dbReference>
<dbReference type="GO" id="GO:0017119">
    <property type="term" value="C:Golgi transport complex"/>
    <property type="evidence" value="ECO:0007669"/>
    <property type="project" value="UniProtKB-UniRule"/>
</dbReference>
<evidence type="ECO:0000259" key="12">
    <source>
        <dbReference type="Pfam" id="PF06419"/>
    </source>
</evidence>
<dbReference type="Pfam" id="PF06419">
    <property type="entry name" value="COG6_N"/>
    <property type="match status" value="1"/>
</dbReference>
<accession>A0AAN7WT93</accession>
<evidence type="ECO:0000256" key="9">
    <source>
        <dbReference type="ARBA" id="ARBA00043873"/>
    </source>
</evidence>
<dbReference type="EMBL" id="JAWIZZ010000043">
    <property type="protein sequence ID" value="KAK5780268.1"/>
    <property type="molecule type" value="Genomic_DNA"/>
</dbReference>
<dbReference type="PANTHER" id="PTHR21506:SF0">
    <property type="entry name" value="CONSERVED OLIGOMERIC GOLGI COMPLEX SUBUNIT 6"/>
    <property type="match status" value="1"/>
</dbReference>
<keyword evidence="4 10" id="KW-0813">Transport</keyword>
<dbReference type="SMART" id="SM01087">
    <property type="entry name" value="COG6"/>
    <property type="match status" value="1"/>
</dbReference>
<comment type="subunit">
    <text evidence="10">Component of the conserved oligomeric Golgi complex.</text>
</comment>
<comment type="function">
    <text evidence="10">Acts as component of the peripheral membrane COG complex that is involved in intra-Golgi protein trafficking. COG is located at the cis-Golgi, and regulates tethering of retrograde intra-Golgi vesicles and possibly a number of other membrane trafficking events.</text>
</comment>
<dbReference type="GO" id="GO:0006891">
    <property type="term" value="P:intra-Golgi vesicle-mediated transport"/>
    <property type="evidence" value="ECO:0007669"/>
    <property type="project" value="UniProtKB-UniRule"/>
</dbReference>
<feature type="domain" description="Conserved Oligomeric Golgi complex subunit 6 C-terminal" evidence="13">
    <location>
        <begin position="366"/>
        <end position="891"/>
    </location>
</feature>
<evidence type="ECO:0000256" key="10">
    <source>
        <dbReference type="RuleBase" id="RU365075"/>
    </source>
</evidence>
<dbReference type="GO" id="GO:0000139">
    <property type="term" value="C:Golgi membrane"/>
    <property type="evidence" value="ECO:0007669"/>
    <property type="project" value="UniProtKB-SubCell"/>
</dbReference>
<dbReference type="PANTHER" id="PTHR21506">
    <property type="entry name" value="COMPONENT OF OLIGOMERIC GOLGI COMPLEX 6"/>
    <property type="match status" value="1"/>
</dbReference>
<comment type="caution">
    <text evidence="14">The sequence shown here is derived from an EMBL/GenBank/DDBJ whole genome shotgun (WGS) entry which is preliminary data.</text>
</comment>
<comment type="similarity">
    <text evidence="2 10">Belongs to the COG6 family.</text>
</comment>
<evidence type="ECO:0000256" key="7">
    <source>
        <dbReference type="ARBA" id="ARBA00023136"/>
    </source>
</evidence>
<comment type="function">
    <text evidence="9">Acts as a component of the peripheral membrane COG complex that is involved in intra-Golgi protein trafficking. COG is located at the cis-Golgi, and regulates tethering of retrograde intra-Golgi vesicles and possibly a number of other membrane trafficking events.</text>
</comment>
<feature type="domain" description="Conserved oligomeric complex COG6 N-terminal" evidence="12">
    <location>
        <begin position="234"/>
        <end position="334"/>
    </location>
</feature>
<organism evidence="14 15">
    <name type="scientific">Arxiozyma heterogenica</name>
    <dbReference type="NCBI Taxonomy" id="278026"/>
    <lineage>
        <taxon>Eukaryota</taxon>
        <taxon>Fungi</taxon>
        <taxon>Dikarya</taxon>
        <taxon>Ascomycota</taxon>
        <taxon>Saccharomycotina</taxon>
        <taxon>Saccharomycetes</taxon>
        <taxon>Saccharomycetales</taxon>
        <taxon>Saccharomycetaceae</taxon>
        <taxon>Arxiozyma</taxon>
    </lineage>
</organism>
<dbReference type="AlphaFoldDB" id="A0AAN7WT93"/>
<gene>
    <name evidence="14" type="ORF">RI543_002307</name>
</gene>
<feature type="region of interest" description="Disordered" evidence="11">
    <location>
        <begin position="15"/>
        <end position="35"/>
    </location>
</feature>
<proteinExistence type="inferred from homology"/>
<protein>
    <recommendedName>
        <fullName evidence="3 10">Conserved oligomeric Golgi complex subunit 6</fullName>
        <shortName evidence="10">COG complex subunit 6</shortName>
    </recommendedName>
    <alternativeName>
        <fullName evidence="8 10">Component of oligomeric Golgi complex 6</fullName>
    </alternativeName>
</protein>
<name>A0AAN7WT93_9SACH</name>
<dbReference type="InterPro" id="IPR048368">
    <property type="entry name" value="COG6_N"/>
</dbReference>
<evidence type="ECO:0000256" key="3">
    <source>
        <dbReference type="ARBA" id="ARBA00020973"/>
    </source>
</evidence>
<keyword evidence="5 10" id="KW-0653">Protein transport</keyword>
<evidence type="ECO:0000256" key="1">
    <source>
        <dbReference type="ARBA" id="ARBA00004395"/>
    </source>
</evidence>
<dbReference type="Proteomes" id="UP001306508">
    <property type="component" value="Unassembled WGS sequence"/>
</dbReference>
<keyword evidence="15" id="KW-1185">Reference proteome</keyword>
<evidence type="ECO:0000256" key="4">
    <source>
        <dbReference type="ARBA" id="ARBA00022448"/>
    </source>
</evidence>
<evidence type="ECO:0000256" key="5">
    <source>
        <dbReference type="ARBA" id="ARBA00022927"/>
    </source>
</evidence>
<evidence type="ECO:0000256" key="2">
    <source>
        <dbReference type="ARBA" id="ARBA00011023"/>
    </source>
</evidence>
<evidence type="ECO:0000256" key="11">
    <source>
        <dbReference type="SAM" id="MobiDB-lite"/>
    </source>
</evidence>
<evidence type="ECO:0000259" key="13">
    <source>
        <dbReference type="Pfam" id="PF20653"/>
    </source>
</evidence>
<feature type="compositionally biased region" description="Polar residues" evidence="11">
    <location>
        <begin position="15"/>
        <end position="24"/>
    </location>
</feature>
<reference evidence="15" key="1">
    <citation type="submission" date="2023-07" db="EMBL/GenBank/DDBJ databases">
        <title>A draft genome of Kazachstania heterogenica Y-27499.</title>
        <authorList>
            <person name="Donic C."/>
            <person name="Kralova J.S."/>
            <person name="Fidel L."/>
            <person name="Ben-Dor S."/>
            <person name="Jung S."/>
        </authorList>
    </citation>
    <scope>NUCLEOTIDE SEQUENCE [LARGE SCALE GENOMIC DNA]</scope>
    <source>
        <strain evidence="15">Y27499</strain>
    </source>
</reference>
<evidence type="ECO:0000313" key="15">
    <source>
        <dbReference type="Proteomes" id="UP001306508"/>
    </source>
</evidence>
<keyword evidence="6 10" id="KW-0333">Golgi apparatus</keyword>
<sequence>MDFLDFQTFSFVDTATNENNSLPSPGQGLKLSSSDSYLYNNNNDNYTDNTLSSGLKTDDAFELPNLSQVKINDKNSNQLSSKMANYVKMSIKELNLFKESSSYTSTNTNTNTNMEPSLTNDLLNKPIDINKLLNRDQTSLEATNQVLSKKLSVILNERNINNYHQTIKLRKALSLLEDTNIVKNETITTTTSNSNNMMKKNQKKNSNLEYTQNYLNISLDIDNLVSADYVGILSRKNLKYDIETQLLKEHITILEDFRPVIRRIKRLCNSVDNIKEVKLQLTSKNENEKEKNILSDIDKIKKDLKLLKLKQQILLRIKDTFTLNQVEEDIIQNGNITTNSSEFFEVIDKIESIREGSSYLLALDDQHAGKALISKLNVNLEMINRKIFNHLLSFLYDYNSITNTDLPIYRKCLIYLSNDLSFFDSFIKHVTTERSKLILDEFLSQFDLNVRDKKPVLLNAHDPIRYIGDVLASIHSLIANEADFIKILFSFQDEKETETNSNTNNIKDESKEKNFYLQYKSINIDYLKGLDTKLLNEIVQSLANSCRIRIEQIVRFEESCTISFEIIQLLRLYRIMFEKKSIEKSNNLIVNLEKLITMSNEKIQDHFVTFIKENKSTKLEYNNDTDLLPPDWLFDYLNELTDFLRAYSKNNSMEDYSTKNSNKQSVAEQDIINENFIVQTIEEPFQKVLIGQIQAAFPLAKKKEEVKILFLTVQVNCFDLIKTRLQIFKESIFNKDEKISQIYENIETKLDTLISNLQNLQTKLLLEKTGLSLYNNLLNMIFPIDQVEDELDYDMYLSLKDNDLMCLPSINNNVHNKLNEYLPQVLTELQETLLFKLASPEIADHICEYCFKRVSRFYSVFRKVLTHINPEQKEEVCKILNFTEDDFNILLGITNDK</sequence>
<dbReference type="GO" id="GO:0015031">
    <property type="term" value="P:protein transport"/>
    <property type="evidence" value="ECO:0007669"/>
    <property type="project" value="UniProtKB-KW"/>
</dbReference>
<comment type="subcellular location">
    <subcellularLocation>
        <location evidence="1 10">Golgi apparatus membrane</location>
        <topology evidence="1 10">Peripheral membrane protein</topology>
    </subcellularLocation>
</comment>
<evidence type="ECO:0000313" key="14">
    <source>
        <dbReference type="EMBL" id="KAK5780268.1"/>
    </source>
</evidence>
<evidence type="ECO:0000256" key="8">
    <source>
        <dbReference type="ARBA" id="ARBA00031348"/>
    </source>
</evidence>
<evidence type="ECO:0000256" key="6">
    <source>
        <dbReference type="ARBA" id="ARBA00023034"/>
    </source>
</evidence>